<evidence type="ECO:0000259" key="12">
    <source>
        <dbReference type="PROSITE" id="PS50111"/>
    </source>
</evidence>
<dbReference type="InterPro" id="IPR004089">
    <property type="entry name" value="MCPsignal_dom"/>
</dbReference>
<dbReference type="CDD" id="cd06225">
    <property type="entry name" value="HAMP"/>
    <property type="match status" value="1"/>
</dbReference>
<dbReference type="PROSITE" id="PS50111">
    <property type="entry name" value="CHEMOTAXIS_TRANSDUC_2"/>
    <property type="match status" value="1"/>
</dbReference>
<sequence>MNIKQKLTWAFAAIACLPVILVAVLVVLNLRDAAKTNFLDSSGREIRQIDNGMKQFFDGISQNVEFFAKDPRVIAAKGLKSYAGADAAQQPFPEINQQLLDIFERFAKSHPTTAYLSVGMEDGGYASWPDDPKMANYDPRVRPWYKAAMAAPGTNVRTDAYYWAPDDVSLIGTVHTVADASGKPIGVVGLDVSLKQLTELVKNIKLGESGYLMLVEANGNVLVDAADAKHNFKPLADLGPNYAELAKSSDGVTQIEIDGVPYMANVVSSKGLGWRFIGLIKRDEVMAEASSLTWLIAAIAAVLAVVFALVGASFASVIVRPIRGVANGLQEIAEGEGDLTRKLSVQGKDETATLAGWFNQFLGMIAQLMQRIGSASSDLQTAAADTSHVAQNMNDAAGRQRQAVELVSTAFNEMVATANEVARSCSQAASSADEGYRDVHDGQHHIGEATGSVMKLSDDLQKSTQTMQALEQDSKNINTILDTIRSIAEQTNLLALNAAIEAARAGDQGRGFAVVADEVRALARRTADSTGEIDSLLGNLARRTQEVTQQMQSSLQVSQTSVERIQQARDSFDKIRNSVDSIRDQNTQIATAAEEQHQVAEDINRHIAQIHADAQLVEEFAHSAQTGSGRLTDISGQLKGLVGRFKF</sequence>
<organism evidence="14 15">
    <name type="scientific">Pseudomonas kilonensis</name>
    <dbReference type="NCBI Taxonomy" id="132476"/>
    <lineage>
        <taxon>Bacteria</taxon>
        <taxon>Pseudomonadati</taxon>
        <taxon>Pseudomonadota</taxon>
        <taxon>Gammaproteobacteria</taxon>
        <taxon>Pseudomonadales</taxon>
        <taxon>Pseudomonadaceae</taxon>
        <taxon>Pseudomonas</taxon>
    </lineage>
</organism>
<dbReference type="CDD" id="cd12912">
    <property type="entry name" value="PDC2_MCP_like"/>
    <property type="match status" value="1"/>
</dbReference>
<dbReference type="Proteomes" id="UP000033662">
    <property type="component" value="Unassembled WGS sequence"/>
</dbReference>
<comment type="subcellular location">
    <subcellularLocation>
        <location evidence="1">Cell membrane</location>
        <topology evidence="1">Multi-pass membrane protein</topology>
    </subcellularLocation>
</comment>
<evidence type="ECO:0000256" key="9">
    <source>
        <dbReference type="ARBA" id="ARBA00029447"/>
    </source>
</evidence>
<comment type="caution">
    <text evidence="14">The sequence shown here is derived from an EMBL/GenBank/DDBJ whole genome shotgun (WGS) entry which is preliminary data.</text>
</comment>
<evidence type="ECO:0000256" key="11">
    <source>
        <dbReference type="SAM" id="Phobius"/>
    </source>
</evidence>
<dbReference type="FunFam" id="1.10.287.950:FF:000001">
    <property type="entry name" value="Methyl-accepting chemotaxis sensory transducer"/>
    <property type="match status" value="1"/>
</dbReference>
<dbReference type="SUPFAM" id="SSF103190">
    <property type="entry name" value="Sensory domain-like"/>
    <property type="match status" value="1"/>
</dbReference>
<evidence type="ECO:0000256" key="2">
    <source>
        <dbReference type="ARBA" id="ARBA00022475"/>
    </source>
</evidence>
<dbReference type="Pfam" id="PF00015">
    <property type="entry name" value="MCPsignal"/>
    <property type="match status" value="1"/>
</dbReference>
<dbReference type="PANTHER" id="PTHR32089">
    <property type="entry name" value="METHYL-ACCEPTING CHEMOTAXIS PROTEIN MCPB"/>
    <property type="match status" value="1"/>
</dbReference>
<evidence type="ECO:0000256" key="7">
    <source>
        <dbReference type="ARBA" id="ARBA00023136"/>
    </source>
</evidence>
<dbReference type="Gene3D" id="3.30.450.20">
    <property type="entry name" value="PAS domain"/>
    <property type="match status" value="2"/>
</dbReference>
<dbReference type="InterPro" id="IPR033479">
    <property type="entry name" value="dCache_1"/>
</dbReference>
<evidence type="ECO:0000256" key="6">
    <source>
        <dbReference type="ARBA" id="ARBA00022989"/>
    </source>
</evidence>
<dbReference type="GO" id="GO:0005886">
    <property type="term" value="C:plasma membrane"/>
    <property type="evidence" value="ECO:0007669"/>
    <property type="project" value="UniProtKB-SubCell"/>
</dbReference>
<feature type="transmembrane region" description="Helical" evidence="11">
    <location>
        <begin position="292"/>
        <end position="319"/>
    </location>
</feature>
<keyword evidence="5 11" id="KW-0812">Transmembrane</keyword>
<evidence type="ECO:0000256" key="3">
    <source>
        <dbReference type="ARBA" id="ARBA00022481"/>
    </source>
</evidence>
<keyword evidence="7 11" id="KW-0472">Membrane</keyword>
<dbReference type="SMART" id="SM00304">
    <property type="entry name" value="HAMP"/>
    <property type="match status" value="1"/>
</dbReference>
<dbReference type="SMART" id="SM00283">
    <property type="entry name" value="MA"/>
    <property type="match status" value="1"/>
</dbReference>
<dbReference type="SUPFAM" id="SSF58104">
    <property type="entry name" value="Methyl-accepting chemotaxis protein (MCP) signaling domain"/>
    <property type="match status" value="1"/>
</dbReference>
<evidence type="ECO:0000313" key="15">
    <source>
        <dbReference type="Proteomes" id="UP000033662"/>
    </source>
</evidence>
<keyword evidence="4" id="KW-0145">Chemotaxis</keyword>
<keyword evidence="2" id="KW-1003">Cell membrane</keyword>
<keyword evidence="6 11" id="KW-1133">Transmembrane helix</keyword>
<dbReference type="GO" id="GO:0007165">
    <property type="term" value="P:signal transduction"/>
    <property type="evidence" value="ECO:0007669"/>
    <property type="project" value="UniProtKB-KW"/>
</dbReference>
<feature type="domain" description="Methyl-accepting transducer" evidence="12">
    <location>
        <begin position="375"/>
        <end position="611"/>
    </location>
</feature>
<dbReference type="InterPro" id="IPR004090">
    <property type="entry name" value="Chemotax_Me-accpt_rcpt"/>
</dbReference>
<evidence type="ECO:0000259" key="13">
    <source>
        <dbReference type="PROSITE" id="PS50885"/>
    </source>
</evidence>
<name>A0A0F4XIA1_9PSED</name>
<accession>A0A0F4XIA1</accession>
<evidence type="ECO:0000256" key="5">
    <source>
        <dbReference type="ARBA" id="ARBA00022692"/>
    </source>
</evidence>
<dbReference type="Pfam" id="PF00672">
    <property type="entry name" value="HAMP"/>
    <property type="match status" value="1"/>
</dbReference>
<dbReference type="OrthoDB" id="9760371at2"/>
<protein>
    <submittedName>
        <fullName evidence="14">Chemotaxis protein</fullName>
    </submittedName>
</protein>
<evidence type="ECO:0000256" key="1">
    <source>
        <dbReference type="ARBA" id="ARBA00004651"/>
    </source>
</evidence>
<evidence type="ECO:0000256" key="4">
    <source>
        <dbReference type="ARBA" id="ARBA00022500"/>
    </source>
</evidence>
<dbReference type="PATRIC" id="fig|132476.4.peg.3219"/>
<dbReference type="GO" id="GO:0006935">
    <property type="term" value="P:chemotaxis"/>
    <property type="evidence" value="ECO:0007669"/>
    <property type="project" value="UniProtKB-KW"/>
</dbReference>
<dbReference type="GO" id="GO:0004888">
    <property type="term" value="F:transmembrane signaling receptor activity"/>
    <property type="evidence" value="ECO:0007669"/>
    <property type="project" value="InterPro"/>
</dbReference>
<gene>
    <name evidence="14" type="ORF">VP02_22735</name>
</gene>
<evidence type="ECO:0000313" key="14">
    <source>
        <dbReference type="EMBL" id="KKA05501.1"/>
    </source>
</evidence>
<feature type="domain" description="HAMP" evidence="13">
    <location>
        <begin position="316"/>
        <end position="370"/>
    </location>
</feature>
<dbReference type="InterPro" id="IPR003660">
    <property type="entry name" value="HAMP_dom"/>
</dbReference>
<dbReference type="Pfam" id="PF02743">
    <property type="entry name" value="dCache_1"/>
    <property type="match status" value="1"/>
</dbReference>
<dbReference type="PRINTS" id="PR00260">
    <property type="entry name" value="CHEMTRNSDUCR"/>
</dbReference>
<comment type="similarity">
    <text evidence="9">Belongs to the methyl-accepting chemotaxis (MCP) protein family.</text>
</comment>
<dbReference type="EMBL" id="JZXC01000026">
    <property type="protein sequence ID" value="KKA05501.1"/>
    <property type="molecule type" value="Genomic_DNA"/>
</dbReference>
<dbReference type="PROSITE" id="PS50885">
    <property type="entry name" value="HAMP"/>
    <property type="match status" value="1"/>
</dbReference>
<evidence type="ECO:0000256" key="10">
    <source>
        <dbReference type="PROSITE-ProRule" id="PRU00284"/>
    </source>
</evidence>
<dbReference type="AlphaFoldDB" id="A0A0F4XIA1"/>
<keyword evidence="8 10" id="KW-0807">Transducer</keyword>
<dbReference type="Gene3D" id="1.10.287.950">
    <property type="entry name" value="Methyl-accepting chemotaxis protein"/>
    <property type="match status" value="1"/>
</dbReference>
<evidence type="ECO:0000256" key="8">
    <source>
        <dbReference type="ARBA" id="ARBA00023224"/>
    </source>
</evidence>
<reference evidence="14 15" key="1">
    <citation type="submission" date="2015-03" db="EMBL/GenBank/DDBJ databases">
        <title>Pseudomonas fluorescens 1855-344 Genome sequencing and assembly.</title>
        <authorList>
            <person name="Eng W.W.H."/>
            <person name="Gan H.M."/>
            <person name="Savka M.A."/>
        </authorList>
    </citation>
    <scope>NUCLEOTIDE SEQUENCE [LARGE SCALE GENOMIC DNA]</scope>
    <source>
        <strain evidence="14 15">1855-344</strain>
    </source>
</reference>
<dbReference type="InterPro" id="IPR029151">
    <property type="entry name" value="Sensor-like_sf"/>
</dbReference>
<proteinExistence type="inferred from homology"/>
<dbReference type="CDD" id="cd12913">
    <property type="entry name" value="PDC1_MCP_like"/>
    <property type="match status" value="1"/>
</dbReference>
<keyword evidence="3" id="KW-0488">Methylation</keyword>
<dbReference type="PANTHER" id="PTHR32089:SF119">
    <property type="entry name" value="METHYL-ACCEPTING CHEMOTAXIS PROTEIN CTPL"/>
    <property type="match status" value="1"/>
</dbReference>
<dbReference type="CDD" id="cd11386">
    <property type="entry name" value="MCP_signal"/>
    <property type="match status" value="1"/>
</dbReference>